<keyword evidence="3" id="KW-1185">Reference proteome</keyword>
<evidence type="ECO:0000256" key="1">
    <source>
        <dbReference type="SAM" id="MobiDB-lite"/>
    </source>
</evidence>
<dbReference type="HOGENOM" id="CLU_2173511_0_0_1"/>
<dbReference type="PhylomeDB" id="E9GAE1"/>
<reference evidence="2 3" key="1">
    <citation type="journal article" date="2011" name="Science">
        <title>The ecoresponsive genome of Daphnia pulex.</title>
        <authorList>
            <person name="Colbourne J.K."/>
            <person name="Pfrender M.E."/>
            <person name="Gilbert D."/>
            <person name="Thomas W.K."/>
            <person name="Tucker A."/>
            <person name="Oakley T.H."/>
            <person name="Tokishita S."/>
            <person name="Aerts A."/>
            <person name="Arnold G.J."/>
            <person name="Basu M.K."/>
            <person name="Bauer D.J."/>
            <person name="Caceres C.E."/>
            <person name="Carmel L."/>
            <person name="Casola C."/>
            <person name="Choi J.H."/>
            <person name="Detter J.C."/>
            <person name="Dong Q."/>
            <person name="Dusheyko S."/>
            <person name="Eads B.D."/>
            <person name="Frohlich T."/>
            <person name="Geiler-Samerotte K.A."/>
            <person name="Gerlach D."/>
            <person name="Hatcher P."/>
            <person name="Jogdeo S."/>
            <person name="Krijgsveld J."/>
            <person name="Kriventseva E.V."/>
            <person name="Kultz D."/>
            <person name="Laforsch C."/>
            <person name="Lindquist E."/>
            <person name="Lopez J."/>
            <person name="Manak J.R."/>
            <person name="Muller J."/>
            <person name="Pangilinan J."/>
            <person name="Patwardhan R.P."/>
            <person name="Pitluck S."/>
            <person name="Pritham E.J."/>
            <person name="Rechtsteiner A."/>
            <person name="Rho M."/>
            <person name="Rogozin I.B."/>
            <person name="Sakarya O."/>
            <person name="Salamov A."/>
            <person name="Schaack S."/>
            <person name="Shapiro H."/>
            <person name="Shiga Y."/>
            <person name="Skalitzky C."/>
            <person name="Smith Z."/>
            <person name="Souvorov A."/>
            <person name="Sung W."/>
            <person name="Tang Z."/>
            <person name="Tsuchiya D."/>
            <person name="Tu H."/>
            <person name="Vos H."/>
            <person name="Wang M."/>
            <person name="Wolf Y.I."/>
            <person name="Yamagata H."/>
            <person name="Yamada T."/>
            <person name="Ye Y."/>
            <person name="Shaw J.R."/>
            <person name="Andrews J."/>
            <person name="Crease T.J."/>
            <person name="Tang H."/>
            <person name="Lucas S.M."/>
            <person name="Robertson H.M."/>
            <person name="Bork P."/>
            <person name="Koonin E.V."/>
            <person name="Zdobnov E.M."/>
            <person name="Grigoriev I.V."/>
            <person name="Lynch M."/>
            <person name="Boore J.L."/>
        </authorList>
    </citation>
    <scope>NUCLEOTIDE SEQUENCE [LARGE SCALE GENOMIC DNA]</scope>
</reference>
<feature type="region of interest" description="Disordered" evidence="1">
    <location>
        <begin position="55"/>
        <end position="95"/>
    </location>
</feature>
<dbReference type="Proteomes" id="UP000000305">
    <property type="component" value="Unassembled WGS sequence"/>
</dbReference>
<dbReference type="EMBL" id="GL732537">
    <property type="protein sequence ID" value="EFX83539.1"/>
    <property type="molecule type" value="Genomic_DNA"/>
</dbReference>
<gene>
    <name evidence="2" type="ORF">DAPPUDRAFT_239906</name>
</gene>
<proteinExistence type="predicted"/>
<protein>
    <submittedName>
        <fullName evidence="2">Uncharacterized protein</fullName>
    </submittedName>
</protein>
<feature type="compositionally biased region" description="Polar residues" evidence="1">
    <location>
        <begin position="65"/>
        <end position="79"/>
    </location>
</feature>
<dbReference type="KEGG" id="dpx:DAPPUDRAFT_239906"/>
<name>E9GAE1_DAPPU</name>
<dbReference type="InParanoid" id="E9GAE1"/>
<accession>E9GAE1</accession>
<dbReference type="AlphaFoldDB" id="E9GAE1"/>
<sequence length="110" mass="12977">MLLFKRLLPFHRLDPLTTFEVFVGTDLQSARDQQIKWPNPYCKFESCLPTDQHHPNPRNFYLQDPFQSPATPIPSNNNLQKERHTHPQKLQPAEGLSKVTEIHYIKRVMQ</sequence>
<evidence type="ECO:0000313" key="2">
    <source>
        <dbReference type="EMBL" id="EFX83539.1"/>
    </source>
</evidence>
<organism evidence="2 3">
    <name type="scientific">Daphnia pulex</name>
    <name type="common">Water flea</name>
    <dbReference type="NCBI Taxonomy" id="6669"/>
    <lineage>
        <taxon>Eukaryota</taxon>
        <taxon>Metazoa</taxon>
        <taxon>Ecdysozoa</taxon>
        <taxon>Arthropoda</taxon>
        <taxon>Crustacea</taxon>
        <taxon>Branchiopoda</taxon>
        <taxon>Diplostraca</taxon>
        <taxon>Cladocera</taxon>
        <taxon>Anomopoda</taxon>
        <taxon>Daphniidae</taxon>
        <taxon>Daphnia</taxon>
    </lineage>
</organism>
<evidence type="ECO:0000313" key="3">
    <source>
        <dbReference type="Proteomes" id="UP000000305"/>
    </source>
</evidence>